<dbReference type="EMBL" id="FQ790272">
    <property type="protein sequence ID" value="CCD44821.1"/>
    <property type="molecule type" value="Genomic_DNA"/>
</dbReference>
<evidence type="ECO:0000256" key="1">
    <source>
        <dbReference type="SAM" id="MobiDB-lite"/>
    </source>
</evidence>
<accession>G2XWF1</accession>
<feature type="compositionally biased region" description="Basic and acidic residues" evidence="1">
    <location>
        <begin position="19"/>
        <end position="29"/>
    </location>
</feature>
<evidence type="ECO:0000313" key="3">
    <source>
        <dbReference type="Proteomes" id="UP000008177"/>
    </source>
</evidence>
<organism evidence="2 3">
    <name type="scientific">Botryotinia fuckeliana (strain T4)</name>
    <name type="common">Noble rot fungus</name>
    <name type="synonym">Botrytis cinerea</name>
    <dbReference type="NCBI Taxonomy" id="999810"/>
    <lineage>
        <taxon>Eukaryota</taxon>
        <taxon>Fungi</taxon>
        <taxon>Dikarya</taxon>
        <taxon>Ascomycota</taxon>
        <taxon>Pezizomycotina</taxon>
        <taxon>Leotiomycetes</taxon>
        <taxon>Helotiales</taxon>
        <taxon>Sclerotiniaceae</taxon>
        <taxon>Botrytis</taxon>
    </lineage>
</organism>
<protein>
    <submittedName>
        <fullName evidence="2">Uncharacterized protein</fullName>
    </submittedName>
</protein>
<dbReference type="InParanoid" id="G2XWF1"/>
<dbReference type="Proteomes" id="UP000008177">
    <property type="component" value="Unplaced contigs"/>
</dbReference>
<dbReference type="AlphaFoldDB" id="G2XWF1"/>
<sequence>MVVAFKAIPVSEFCMPQTHQDRETTEKGRTTVSPNHKHMTGTRYQFRKDTDRI</sequence>
<dbReference type="HOGENOM" id="CLU_3068366_0_0_1"/>
<proteinExistence type="predicted"/>
<evidence type="ECO:0000313" key="2">
    <source>
        <dbReference type="EMBL" id="CCD44821.1"/>
    </source>
</evidence>
<gene>
    <name evidence="2" type="ORF">BofuT4_uP051700.1</name>
</gene>
<name>G2XWF1_BOTF4</name>
<reference evidence="3" key="1">
    <citation type="journal article" date="2011" name="PLoS Genet.">
        <title>Genomic analysis of the necrotrophic fungal pathogens Sclerotinia sclerotiorum and Botrytis cinerea.</title>
        <authorList>
            <person name="Amselem J."/>
            <person name="Cuomo C.A."/>
            <person name="van Kan J.A."/>
            <person name="Viaud M."/>
            <person name="Benito E.P."/>
            <person name="Couloux A."/>
            <person name="Coutinho P.M."/>
            <person name="de Vries R.P."/>
            <person name="Dyer P.S."/>
            <person name="Fillinger S."/>
            <person name="Fournier E."/>
            <person name="Gout L."/>
            <person name="Hahn M."/>
            <person name="Kohn L."/>
            <person name="Lapalu N."/>
            <person name="Plummer K.M."/>
            <person name="Pradier J.M."/>
            <person name="Quevillon E."/>
            <person name="Sharon A."/>
            <person name="Simon A."/>
            <person name="ten Have A."/>
            <person name="Tudzynski B."/>
            <person name="Tudzynski P."/>
            <person name="Wincker P."/>
            <person name="Andrew M."/>
            <person name="Anthouard V."/>
            <person name="Beever R.E."/>
            <person name="Beffa R."/>
            <person name="Benoit I."/>
            <person name="Bouzid O."/>
            <person name="Brault B."/>
            <person name="Chen Z."/>
            <person name="Choquer M."/>
            <person name="Collemare J."/>
            <person name="Cotton P."/>
            <person name="Danchin E.G."/>
            <person name="Da Silva C."/>
            <person name="Gautier A."/>
            <person name="Giraud C."/>
            <person name="Giraud T."/>
            <person name="Gonzalez C."/>
            <person name="Grossetete S."/>
            <person name="Guldener U."/>
            <person name="Henrissat B."/>
            <person name="Howlett B.J."/>
            <person name="Kodira C."/>
            <person name="Kretschmer M."/>
            <person name="Lappartient A."/>
            <person name="Leroch M."/>
            <person name="Levis C."/>
            <person name="Mauceli E."/>
            <person name="Neuveglise C."/>
            <person name="Oeser B."/>
            <person name="Pearson M."/>
            <person name="Poulain J."/>
            <person name="Poussereau N."/>
            <person name="Quesneville H."/>
            <person name="Rascle C."/>
            <person name="Schumacher J."/>
            <person name="Segurens B."/>
            <person name="Sexton A."/>
            <person name="Silva E."/>
            <person name="Sirven C."/>
            <person name="Soanes D.M."/>
            <person name="Talbot N.J."/>
            <person name="Templeton M."/>
            <person name="Yandava C."/>
            <person name="Yarden O."/>
            <person name="Zeng Q."/>
            <person name="Rollins J.A."/>
            <person name="Lebrun M.H."/>
            <person name="Dickman M."/>
        </authorList>
    </citation>
    <scope>NUCLEOTIDE SEQUENCE [LARGE SCALE GENOMIC DNA]</scope>
    <source>
        <strain evidence="3">T4</strain>
    </source>
</reference>
<feature type="region of interest" description="Disordered" evidence="1">
    <location>
        <begin position="16"/>
        <end position="53"/>
    </location>
</feature>